<keyword evidence="3" id="KW-1185">Reference proteome</keyword>
<dbReference type="PANTHER" id="PTHR36121:SF1">
    <property type="entry name" value="PROTEIN SXY"/>
    <property type="match status" value="1"/>
</dbReference>
<proteinExistence type="predicted"/>
<dbReference type="Proteomes" id="UP000289996">
    <property type="component" value="Unassembled WGS sequence"/>
</dbReference>
<gene>
    <name evidence="2" type="ORF">MUDAN_MDHGFNIF_01930</name>
</gene>
<dbReference type="SUPFAM" id="SSF158702">
    <property type="entry name" value="Sec63 N-terminal domain-like"/>
    <property type="match status" value="1"/>
</dbReference>
<dbReference type="AlphaFoldDB" id="A0A660E6E2"/>
<organism evidence="2 3">
    <name type="scientific">Lactiplantibacillus mudanjiangensis</name>
    <dbReference type="NCBI Taxonomy" id="1296538"/>
    <lineage>
        <taxon>Bacteria</taxon>
        <taxon>Bacillati</taxon>
        <taxon>Bacillota</taxon>
        <taxon>Bacilli</taxon>
        <taxon>Lactobacillales</taxon>
        <taxon>Lactobacillaceae</taxon>
        <taxon>Lactiplantibacillus</taxon>
    </lineage>
</organism>
<dbReference type="InterPro" id="IPR047525">
    <property type="entry name" value="TfoX-like"/>
</dbReference>
<accession>A0A660E6E2</accession>
<dbReference type="Gene3D" id="1.10.150.20">
    <property type="entry name" value="5' to 3' exonuclease, C-terminal subdomain"/>
    <property type="match status" value="1"/>
</dbReference>
<protein>
    <submittedName>
        <fullName evidence="2">TfoX domain protein [Lactobacillus pentosus]</fullName>
    </submittedName>
</protein>
<dbReference type="RefSeq" id="WP_130852411.1">
    <property type="nucleotide sequence ID" value="NZ_UYIG01000196.1"/>
</dbReference>
<dbReference type="InterPro" id="IPR007077">
    <property type="entry name" value="TfoX_C"/>
</dbReference>
<reference evidence="2 3" key="1">
    <citation type="submission" date="2018-11" db="EMBL/GenBank/DDBJ databases">
        <authorList>
            <person name="Wuyts S."/>
        </authorList>
    </citation>
    <scope>NUCLEOTIDE SEQUENCE [LARGE SCALE GENOMIC DNA]</scope>
    <source>
        <strain evidence="2">Lactobacillus mudanjiangensis AMBF249</strain>
    </source>
</reference>
<sequence>MKDLMALPNIGKVLAQKLIQAGIETPQDLAQQGSQAAFAAIKAQDPTACIQLLYSLEGAIENCPYQKLPADKKQVLKAYFKACAVLGA</sequence>
<feature type="domain" description="TfoX C-terminal" evidence="1">
    <location>
        <begin position="3"/>
        <end position="78"/>
    </location>
</feature>
<dbReference type="OrthoDB" id="9796798at2"/>
<dbReference type="Pfam" id="PF04994">
    <property type="entry name" value="TfoX_C"/>
    <property type="match status" value="1"/>
</dbReference>
<dbReference type="EMBL" id="UYIG01000196">
    <property type="protein sequence ID" value="VDG30379.1"/>
    <property type="molecule type" value="Genomic_DNA"/>
</dbReference>
<evidence type="ECO:0000313" key="3">
    <source>
        <dbReference type="Proteomes" id="UP000289996"/>
    </source>
</evidence>
<evidence type="ECO:0000259" key="1">
    <source>
        <dbReference type="Pfam" id="PF04994"/>
    </source>
</evidence>
<dbReference type="PANTHER" id="PTHR36121">
    <property type="entry name" value="PROTEIN SXY"/>
    <property type="match status" value="1"/>
</dbReference>
<evidence type="ECO:0000313" key="2">
    <source>
        <dbReference type="EMBL" id="VDG30379.1"/>
    </source>
</evidence>
<name>A0A660E6E2_9LACO</name>